<dbReference type="GO" id="GO:0043139">
    <property type="term" value="F:5'-3' DNA helicase activity"/>
    <property type="evidence" value="ECO:0007669"/>
    <property type="project" value="TreeGrafter"/>
</dbReference>
<comment type="caution">
    <text evidence="7">The sequence shown here is derived from an EMBL/GenBank/DDBJ whole genome shotgun (WGS) entry which is preliminary data.</text>
</comment>
<evidence type="ECO:0000256" key="5">
    <source>
        <dbReference type="SAM" id="MobiDB-lite"/>
    </source>
</evidence>
<dbReference type="CDD" id="cd18808">
    <property type="entry name" value="SF1_C_Upf1"/>
    <property type="match status" value="1"/>
</dbReference>
<feature type="compositionally biased region" description="Basic and acidic residues" evidence="5">
    <location>
        <begin position="322"/>
        <end position="370"/>
    </location>
</feature>
<sequence>MRRAGETRPCAAFSAFARRKTILLFGWQRRSASSSAPQRPLCQAALRSPHLAFAAFLHPLSCVVFPLRSSSTRHKDSTASPSQLRRPSPQCRDSSSSSCASPCSSSSRESCVSSSSSFSASRWSVLWGLAPGLSRCVSVFTQVSRRRFCASPFSSSFSPRFPSSAASIPPHMTSLPRSTWTSVSPDASASSRAASSLLLAPQAARAFLEEAAAAGETGATGPLSSEAQVPQDASFRRCARHRAADRETAAKSGKESCSSSRNAETNEEQEAGASFREAPGRDIVRETERDTGQEAEASGRLEKRAKEKKGRPRGVKSLGAQEGERSDAVLERRIEKTEGQSVRKKEPCRESAAKTELHAQELRLEGEKDVRRKKRTRSNAGSTKGSSEKGDLEDGNAKTQEVTGTSDLRQRKAEALWREILALPDAEARSEAIKAFPPLTVLTPSAQRIERRRRQFVSSSTSSSCSSSSCSSSSCSSSSCSSSSSSPSSSRSSSVSRSISEAQGGPRRYRVSASMFRNLTLAASEHLHASHEALTHLANAFAIAGRQHLRGASSGKSGAEAAGEGDSRSRDEILFAFVKRGLLAEAHDLTARLEASLLHARWLDGAEAVLSDYNSQQRVGTLHHAAPWRGSRESYFLLFLIDEAAEASDRRSSSPSEACRQPSAVRKSFLPELAMSDARQKQIDGEREGTPRLSCPRGDAPPVAALTGTAGDSVGEDETLRFWLEGRRESSPETGVDAGRGSGWKEERTPRRETPEGSERTAKTTAERIGWEGFRSPGMSAWPSDGERRAGRNAESTDGEQLWHRFVRWRKDMSKPRNADDAERPGKLPPLHACTFLGRRVKTVSFSESSSVCLTPLLPSPDLNVELSDPSAGLGKVASFKRQLGSRVAASRRGHTAETLQTTPPTSLPGCRLGGDTRGERRSEDITLDSANRDERDNTVDLNSTSASDLPPARCLSSSMLCPSSSPLSWSTSSCGAPSTSSQVNGETSGGGQQGFEDRDWCLLSASTDARCWVVPLCAVIPSLTEQTMRVLLRLPEMLEEEREEGRRRLLDAERTPAERTEETVQGDDRESVHLRETSSEASQRDVEEGQGDTEASLVETRGGGSDGGWRPERAREERGIQAGGETRERSQRQTCADVEEGQLQADEAGKQRDGGKTKKQPLRRDSAEGKSRKKRQAAFGKLTGTKEKSGREINYALLLACTPPASASLCPPALAGDSPALSRRMQSPSGAVEAYQKDHHLAASLLAFSPSPLSPFRPPSASPSLLSAASLAGDREVRHATPSSNMDSPVVDGAPFPEKETDGCSLSLPSPEKGATPLPLEEVLSSLFPFLTASQRNVVCSVLRSPAPVVLVQGPPGTGKTLVAACILSLWAAGLDGETASPIFAGAGTHAAVDALRTKLNNLGVRSHALGVLERKGDFMPASGGSFSPYSPRRSSELGGSETQTLAYRQRVPVFIDTVYQGKNLRRIAPRRILIDEASQITEFRSLIVLAQTKCTKLVLVGDPAQISGQSMQAGPIAVRSAFDSFLTQSALPQFFLLDTQFRMPGSMCEMISSLFYQGLLKTHQSVFSRPADLSPSIPWPKRNRTSRSLLPPPSPSNDSPSSLSSSSVSSSLSPSSVSSSLSSSLSPSLAFAPSASHDYAGVDSAVPLLVIDTGPARLSPSPSLSSSVSSSLSSSVSSSVSSSLSSSLRAASGAAGALSWSERQWDLREIIDRDDGDVVDLLREDQATCSRMQRRQGLLKEGQETAGRSASLHTEGSVWLSYYNAAEALLTVRCTSLLLRDGVAPEAIGVISPYLCQLALLERILGRKAYRRVSRQEKAFDGRMHPRTAPSDKVLLSTVDSFQGGEKDYIIFTCVRSNPAGAVGFLADWRRLNVAFSRARKGLIVIGHSVTLRQDPTLDALFHFARKLHAVVPVDHPSLDAITEGIWPPPSCI</sequence>
<organism evidence="7 8">
    <name type="scientific">Toxoplasma gondii (strain ATCC 50853 / GT1)</name>
    <dbReference type="NCBI Taxonomy" id="507601"/>
    <lineage>
        <taxon>Eukaryota</taxon>
        <taxon>Sar</taxon>
        <taxon>Alveolata</taxon>
        <taxon>Apicomplexa</taxon>
        <taxon>Conoidasida</taxon>
        <taxon>Coccidia</taxon>
        <taxon>Eucoccidiorida</taxon>
        <taxon>Eimeriorina</taxon>
        <taxon>Sarcocystidae</taxon>
        <taxon>Toxoplasma</taxon>
    </lineage>
</organism>
<keyword evidence="4" id="KW-0067">ATP-binding</keyword>
<dbReference type="InterPro" id="IPR050534">
    <property type="entry name" value="Coronavir_polyprotein_1ab"/>
</dbReference>
<keyword evidence="2" id="KW-0378">Hydrolase</keyword>
<feature type="domain" description="DNA2/NAM7 helicase-like C-terminal" evidence="6">
    <location>
        <begin position="1762"/>
        <end position="1891"/>
    </location>
</feature>
<dbReference type="Proteomes" id="UP000005641">
    <property type="component" value="Unassembled WGS sequence"/>
</dbReference>
<evidence type="ECO:0000313" key="7">
    <source>
        <dbReference type="EMBL" id="EPR64728.1"/>
    </source>
</evidence>
<feature type="region of interest" description="Disordered" evidence="5">
    <location>
        <begin position="72"/>
        <end position="110"/>
    </location>
</feature>
<feature type="compositionally biased region" description="Basic and acidic residues" evidence="5">
    <location>
        <begin position="915"/>
        <end position="939"/>
    </location>
</feature>
<dbReference type="PANTHER" id="PTHR43788:SF8">
    <property type="entry name" value="DNA-BINDING PROTEIN SMUBP-2"/>
    <property type="match status" value="1"/>
</dbReference>
<feature type="compositionally biased region" description="Low complexity" evidence="5">
    <location>
        <begin position="971"/>
        <end position="982"/>
    </location>
</feature>
<feature type="compositionally biased region" description="Basic and acidic residues" evidence="5">
    <location>
        <begin position="678"/>
        <end position="690"/>
    </location>
</feature>
<gene>
    <name evidence="7" type="ORF">TGGT1_270090</name>
</gene>
<feature type="region of interest" description="Disordered" evidence="5">
    <location>
        <begin position="1040"/>
        <end position="1186"/>
    </location>
</feature>
<dbReference type="OrthoDB" id="2285229at2759"/>
<dbReference type="CDD" id="cd17934">
    <property type="entry name" value="DEXXQc_Upf1-like"/>
    <property type="match status" value="1"/>
</dbReference>
<feature type="compositionally biased region" description="Low complexity" evidence="5">
    <location>
        <begin position="1598"/>
        <end position="1609"/>
    </location>
</feature>
<keyword evidence="1" id="KW-0547">Nucleotide-binding</keyword>
<dbReference type="VEuPathDB" id="ToxoDB:TGGT1_270090"/>
<dbReference type="SUPFAM" id="SSF52540">
    <property type="entry name" value="P-loop containing nucleoside triphosphate hydrolases"/>
    <property type="match status" value="1"/>
</dbReference>
<feature type="compositionally biased region" description="Low complexity" evidence="5">
    <location>
        <begin position="458"/>
        <end position="500"/>
    </location>
</feature>
<evidence type="ECO:0000256" key="1">
    <source>
        <dbReference type="ARBA" id="ARBA00022741"/>
    </source>
</evidence>
<evidence type="ECO:0000256" key="2">
    <source>
        <dbReference type="ARBA" id="ARBA00022801"/>
    </source>
</evidence>
<feature type="region of interest" description="Disordered" evidence="5">
    <location>
        <begin position="452"/>
        <end position="506"/>
    </location>
</feature>
<feature type="region of interest" description="Disordered" evidence="5">
    <location>
        <begin position="971"/>
        <end position="994"/>
    </location>
</feature>
<feature type="compositionally biased region" description="Basic and acidic residues" evidence="5">
    <location>
        <begin position="242"/>
        <end position="254"/>
    </location>
</feature>
<reference evidence="7 8" key="2">
    <citation type="submission" date="2013-05" db="EMBL/GenBank/DDBJ databases">
        <authorList>
            <person name="Sibley D."/>
            <person name="Venepally P."/>
            <person name="Karamycheva S."/>
            <person name="Hadjithomas M."/>
            <person name="Khan A."/>
            <person name="Brunk B."/>
            <person name="Roos D."/>
            <person name="Caler E."/>
            <person name="Lorenzi H."/>
        </authorList>
    </citation>
    <scope>NUCLEOTIDE SEQUENCE [LARGE SCALE GENOMIC DNA]</scope>
    <source>
        <strain evidence="7 8">GT1</strain>
    </source>
</reference>
<dbReference type="EMBL" id="AAQM03000013">
    <property type="protein sequence ID" value="EPR64728.1"/>
    <property type="molecule type" value="Genomic_DNA"/>
</dbReference>
<dbReference type="Pfam" id="PF13087">
    <property type="entry name" value="AAA_12"/>
    <property type="match status" value="1"/>
</dbReference>
<accession>S7WKH0</accession>
<name>S7WKH0_TOXGG</name>
<evidence type="ECO:0000259" key="6">
    <source>
        <dbReference type="Pfam" id="PF13087"/>
    </source>
</evidence>
<evidence type="ECO:0000313" key="8">
    <source>
        <dbReference type="Proteomes" id="UP000005641"/>
    </source>
</evidence>
<proteinExistence type="predicted"/>
<dbReference type="Pfam" id="PF13604">
    <property type="entry name" value="AAA_30"/>
    <property type="match status" value="1"/>
</dbReference>
<feature type="region of interest" description="Disordered" evidence="5">
    <location>
        <begin position="888"/>
        <end position="952"/>
    </location>
</feature>
<dbReference type="InterPro" id="IPR027417">
    <property type="entry name" value="P-loop_NTPase"/>
</dbReference>
<dbReference type="GO" id="GO:0005524">
    <property type="term" value="F:ATP binding"/>
    <property type="evidence" value="ECO:0007669"/>
    <property type="project" value="UniProtKB-KW"/>
</dbReference>
<feature type="compositionally biased region" description="Basic and acidic residues" evidence="5">
    <location>
        <begin position="743"/>
        <end position="770"/>
    </location>
</feature>
<dbReference type="PANTHER" id="PTHR43788">
    <property type="entry name" value="DNA2/NAM7 HELICASE FAMILY MEMBER"/>
    <property type="match status" value="1"/>
</dbReference>
<dbReference type="InterPro" id="IPR047187">
    <property type="entry name" value="SF1_C_Upf1"/>
</dbReference>
<dbReference type="InterPro" id="IPR041679">
    <property type="entry name" value="DNA2/NAM7-like_C"/>
</dbReference>
<feature type="compositionally biased region" description="Basic and acidic residues" evidence="5">
    <location>
        <begin position="1148"/>
        <end position="1171"/>
    </location>
</feature>
<feature type="region of interest" description="Disordered" evidence="5">
    <location>
        <begin position="677"/>
        <end position="798"/>
    </location>
</feature>
<feature type="compositionally biased region" description="Basic and acidic residues" evidence="5">
    <location>
        <begin position="718"/>
        <end position="731"/>
    </location>
</feature>
<evidence type="ECO:0000256" key="3">
    <source>
        <dbReference type="ARBA" id="ARBA00022806"/>
    </source>
</evidence>
<reference evidence="7 8" key="1">
    <citation type="submission" date="2006-05" db="EMBL/GenBank/DDBJ databases">
        <authorList>
            <person name="Paulsen I."/>
        </authorList>
    </citation>
    <scope>NUCLEOTIDE SEQUENCE [LARGE SCALE GENOMIC DNA]</scope>
    <source>
        <strain evidence="7 8">GT1</strain>
    </source>
</reference>
<feature type="compositionally biased region" description="Polar residues" evidence="5">
    <location>
        <begin position="397"/>
        <end position="407"/>
    </location>
</feature>
<keyword evidence="3" id="KW-0347">Helicase</keyword>
<dbReference type="GO" id="GO:0016787">
    <property type="term" value="F:hydrolase activity"/>
    <property type="evidence" value="ECO:0007669"/>
    <property type="project" value="UniProtKB-KW"/>
</dbReference>
<feature type="compositionally biased region" description="Basic and acidic residues" evidence="5">
    <location>
        <begin position="1044"/>
        <end position="1088"/>
    </location>
</feature>
<feature type="compositionally biased region" description="Basic and acidic residues" evidence="5">
    <location>
        <begin position="386"/>
        <end position="396"/>
    </location>
</feature>
<protein>
    <recommendedName>
        <fullName evidence="6">DNA2/NAM7 helicase-like C-terminal domain-containing protein</fullName>
    </recommendedName>
</protein>
<feature type="compositionally biased region" description="Basic and acidic residues" evidence="5">
    <location>
        <begin position="1110"/>
        <end position="1132"/>
    </location>
</feature>
<dbReference type="Gene3D" id="3.40.50.300">
    <property type="entry name" value="P-loop containing nucleotide triphosphate hydrolases"/>
    <property type="match status" value="2"/>
</dbReference>
<feature type="region of interest" description="Disordered" evidence="5">
    <location>
        <begin position="1571"/>
        <end position="1609"/>
    </location>
</feature>
<feature type="compositionally biased region" description="Basic and acidic residues" evidence="5">
    <location>
        <begin position="278"/>
        <end position="305"/>
    </location>
</feature>
<feature type="compositionally biased region" description="Low complexity" evidence="5">
    <location>
        <begin position="85"/>
        <end position="110"/>
    </location>
</feature>
<evidence type="ECO:0000256" key="4">
    <source>
        <dbReference type="ARBA" id="ARBA00022840"/>
    </source>
</evidence>
<feature type="region of interest" description="Disordered" evidence="5">
    <location>
        <begin position="217"/>
        <end position="409"/>
    </location>
</feature>